<organism evidence="2 3">
    <name type="scientific">Solirubrobacter deserti</name>
    <dbReference type="NCBI Taxonomy" id="2282478"/>
    <lineage>
        <taxon>Bacteria</taxon>
        <taxon>Bacillati</taxon>
        <taxon>Actinomycetota</taxon>
        <taxon>Thermoleophilia</taxon>
        <taxon>Solirubrobacterales</taxon>
        <taxon>Solirubrobacteraceae</taxon>
        <taxon>Solirubrobacter</taxon>
    </lineage>
</organism>
<keyword evidence="3" id="KW-1185">Reference proteome</keyword>
<proteinExistence type="predicted"/>
<keyword evidence="1" id="KW-0472">Membrane</keyword>
<accession>A0ABT4RKB1</accession>
<comment type="caution">
    <text evidence="2">The sequence shown here is derived from an EMBL/GenBank/DDBJ whole genome shotgun (WGS) entry which is preliminary data.</text>
</comment>
<name>A0ABT4RKB1_9ACTN</name>
<keyword evidence="1" id="KW-0812">Transmembrane</keyword>
<feature type="transmembrane region" description="Helical" evidence="1">
    <location>
        <begin position="39"/>
        <end position="57"/>
    </location>
</feature>
<keyword evidence="1" id="KW-1133">Transmembrane helix</keyword>
<sequence>MAWFFVAGVGLALFDVWWHTALQQRIPAHALSRVSSYDWMGSLALLPLGYLLAGPLGEAVGNTQVLIAGGAAGFVLVLLGLTIPDVWRLRALDASVASSGIGQRP</sequence>
<protein>
    <recommendedName>
        <fullName evidence="4">MFS transporter</fullName>
    </recommendedName>
</protein>
<evidence type="ECO:0008006" key="4">
    <source>
        <dbReference type="Google" id="ProtNLM"/>
    </source>
</evidence>
<evidence type="ECO:0000313" key="2">
    <source>
        <dbReference type="EMBL" id="MDA0138976.1"/>
    </source>
</evidence>
<evidence type="ECO:0000313" key="3">
    <source>
        <dbReference type="Proteomes" id="UP001147700"/>
    </source>
</evidence>
<reference evidence="2" key="1">
    <citation type="submission" date="2022-10" db="EMBL/GenBank/DDBJ databases">
        <title>The WGS of Solirubrobacter sp. CPCC 204708.</title>
        <authorList>
            <person name="Jiang Z."/>
        </authorList>
    </citation>
    <scope>NUCLEOTIDE SEQUENCE</scope>
    <source>
        <strain evidence="2">CPCC 204708</strain>
    </source>
</reference>
<feature type="transmembrane region" description="Helical" evidence="1">
    <location>
        <begin position="64"/>
        <end position="83"/>
    </location>
</feature>
<gene>
    <name evidence="2" type="ORF">OJ962_15850</name>
</gene>
<dbReference type="EMBL" id="JAPCID010000020">
    <property type="protein sequence ID" value="MDA0138976.1"/>
    <property type="molecule type" value="Genomic_DNA"/>
</dbReference>
<dbReference type="Proteomes" id="UP001147700">
    <property type="component" value="Unassembled WGS sequence"/>
</dbReference>
<evidence type="ECO:0000256" key="1">
    <source>
        <dbReference type="SAM" id="Phobius"/>
    </source>
</evidence>